<dbReference type="PANTHER" id="PTHR30595:SF6">
    <property type="entry name" value="SCHLAFEN ALBA-2 DOMAIN-CONTAINING PROTEIN"/>
    <property type="match status" value="1"/>
</dbReference>
<dbReference type="InterPro" id="IPR007421">
    <property type="entry name" value="Schlafen_AlbA_2_dom"/>
</dbReference>
<protein>
    <submittedName>
        <fullName evidence="2">Transcriptional regulator</fullName>
    </submittedName>
</protein>
<comment type="caution">
    <text evidence="2">The sequence shown here is derived from an EMBL/GenBank/DDBJ whole genome shotgun (WGS) entry which is preliminary data.</text>
</comment>
<name>A0A7Y0ET63_9BIFI</name>
<proteinExistence type="predicted"/>
<dbReference type="Pfam" id="PF13749">
    <property type="entry name" value="HATPase_c_4"/>
    <property type="match status" value="1"/>
</dbReference>
<gene>
    <name evidence="2" type="ORF">G1C98_0269</name>
</gene>
<dbReference type="Pfam" id="PF04326">
    <property type="entry name" value="SLFN_AlbA_2"/>
    <property type="match status" value="1"/>
</dbReference>
<dbReference type="PANTHER" id="PTHR30595">
    <property type="entry name" value="GLPR-RELATED TRANSCRIPTIONAL REPRESSOR"/>
    <property type="match status" value="1"/>
</dbReference>
<dbReference type="EMBL" id="JAAIIF010000005">
    <property type="protein sequence ID" value="NMM95533.1"/>
    <property type="molecule type" value="Genomic_DNA"/>
</dbReference>
<reference evidence="2 3" key="1">
    <citation type="submission" date="2020-02" db="EMBL/GenBank/DDBJ databases">
        <title>Characterization of phylogenetic diversity of novel bifidobacterial species isolated in Czech ZOOs.</title>
        <authorList>
            <person name="Lugli G.A."/>
            <person name="Vera N.B."/>
            <person name="Ventura M."/>
        </authorList>
    </citation>
    <scope>NUCLEOTIDE SEQUENCE [LARGE SCALE GENOMIC DNA]</scope>
    <source>
        <strain evidence="2 3">DSM 109960</strain>
    </source>
</reference>
<organism evidence="2 3">
    <name type="scientific">Bifidobacterium erythrocebi</name>
    <dbReference type="NCBI Taxonomy" id="2675325"/>
    <lineage>
        <taxon>Bacteria</taxon>
        <taxon>Bacillati</taxon>
        <taxon>Actinomycetota</taxon>
        <taxon>Actinomycetes</taxon>
        <taxon>Bifidobacteriales</taxon>
        <taxon>Bifidobacteriaceae</taxon>
        <taxon>Bifidobacterium</taxon>
    </lineage>
</organism>
<dbReference type="Gene3D" id="3.30.950.30">
    <property type="entry name" value="Schlafen, AAA domain"/>
    <property type="match status" value="1"/>
</dbReference>
<evidence type="ECO:0000313" key="3">
    <source>
        <dbReference type="Proteomes" id="UP000529710"/>
    </source>
</evidence>
<feature type="domain" description="Schlafen AlbA-2" evidence="1">
    <location>
        <begin position="18"/>
        <end position="139"/>
    </location>
</feature>
<keyword evidence="3" id="KW-1185">Reference proteome</keyword>
<sequence>MPEDLLKLVEQLVARSTESQTVEFKQSNDDAFMIGKDISALANAAAVEGQDYAYMLWGVDDSTHAIVGTSFNPLAAKHKGQELELWLRLKLSKNAEFKFIPVEVRNHSMVILRIWPAAGYPVSFDGTEYVRSGTSTQPLAKNSQRERRLWEVTKSESFEEQIADQWLTAEESLSLLDWNVYFSQTNTPLPSSQDAILHYLEADGLIKTLDSGQYAITNLGALLFATDMQRFPTVARKALRVIKYEGVRKSSPSRTQTYRHGYADMNAMVAFLQPWLPEAETIGRALRVTHTAYPPIAIRELLANMLIHQDLTSRGSGPLVEVFDNRVEFSNPGNSLIRVERLVNDPPETRNPKLAELSRRLHMCEEAGSGWDKIIDSCEAAHLPSPVVQQSDGIDNASMMVRLSQYRPYAELSMAERRDSCYWHACIQFADGTCLTNSSLRNRFGLDESYSSQVSRLIRDCVNEGRIKPVDTAASKKKMEYIPAWV</sequence>
<dbReference type="InterPro" id="IPR038475">
    <property type="entry name" value="RecG_C_sf"/>
</dbReference>
<accession>A0A7Y0ET63</accession>
<evidence type="ECO:0000313" key="2">
    <source>
        <dbReference type="EMBL" id="NMM95533.1"/>
    </source>
</evidence>
<dbReference type="RefSeq" id="WP_169078551.1">
    <property type="nucleotide sequence ID" value="NZ_JAAIIF010000005.1"/>
</dbReference>
<dbReference type="Proteomes" id="UP000529710">
    <property type="component" value="Unassembled WGS sequence"/>
</dbReference>
<evidence type="ECO:0000259" key="1">
    <source>
        <dbReference type="Pfam" id="PF04326"/>
    </source>
</evidence>
<dbReference type="Gene3D" id="3.30.565.60">
    <property type="match status" value="1"/>
</dbReference>
<dbReference type="InterPro" id="IPR038461">
    <property type="entry name" value="Schlafen_AlbA_2_dom_sf"/>
</dbReference>
<dbReference type="AlphaFoldDB" id="A0A7Y0ET63"/>